<comment type="caution">
    <text evidence="4">The sequence shown here is derived from an EMBL/GenBank/DDBJ whole genome shotgun (WGS) entry which is preliminary data.</text>
</comment>
<feature type="domain" description="Mammalian cell entry C-terminal" evidence="3">
    <location>
        <begin position="120"/>
        <end position="295"/>
    </location>
</feature>
<dbReference type="InterPro" id="IPR005693">
    <property type="entry name" value="Mce"/>
</dbReference>
<evidence type="ECO:0000313" key="4">
    <source>
        <dbReference type="EMBL" id="OBB84849.1"/>
    </source>
</evidence>
<name>A0A1A0VNP6_9MYCO</name>
<feature type="compositionally biased region" description="Low complexity" evidence="1">
    <location>
        <begin position="457"/>
        <end position="472"/>
    </location>
</feature>
<dbReference type="GO" id="GO:0005576">
    <property type="term" value="C:extracellular region"/>
    <property type="evidence" value="ECO:0007669"/>
    <property type="project" value="TreeGrafter"/>
</dbReference>
<accession>A0A1A0VNP6</accession>
<dbReference type="InterPro" id="IPR052336">
    <property type="entry name" value="MlaD_Phospholipid_Transporter"/>
</dbReference>
<feature type="domain" description="Mce/MlaD" evidence="2">
    <location>
        <begin position="40"/>
        <end position="114"/>
    </location>
</feature>
<dbReference type="OrthoDB" id="4516955at2"/>
<dbReference type="Pfam" id="PF02470">
    <property type="entry name" value="MlaD"/>
    <property type="match status" value="1"/>
</dbReference>
<reference evidence="4 5" key="1">
    <citation type="submission" date="2016-06" db="EMBL/GenBank/DDBJ databases">
        <authorList>
            <person name="Kjaerup R.B."/>
            <person name="Dalgaard T.S."/>
            <person name="Juul-Madsen H.R."/>
        </authorList>
    </citation>
    <scope>NUCLEOTIDE SEQUENCE [LARGE SCALE GENOMIC DNA]</scope>
    <source>
        <strain evidence="4 5">852002-51834_SCH5396731</strain>
    </source>
</reference>
<protein>
    <submittedName>
        <fullName evidence="4">Mammalian cell entry protein</fullName>
    </submittedName>
</protein>
<dbReference type="Proteomes" id="UP000091914">
    <property type="component" value="Unassembled WGS sequence"/>
</dbReference>
<dbReference type="Pfam" id="PF11887">
    <property type="entry name" value="Mce4_CUP1"/>
    <property type="match status" value="1"/>
</dbReference>
<dbReference type="AlphaFoldDB" id="A0A1A0VNP6"/>
<feature type="region of interest" description="Disordered" evidence="1">
    <location>
        <begin position="409"/>
        <end position="472"/>
    </location>
</feature>
<dbReference type="PANTHER" id="PTHR33371">
    <property type="entry name" value="INTERMEMBRANE PHOSPHOLIPID TRANSPORT SYSTEM BINDING PROTEIN MLAD-RELATED"/>
    <property type="match status" value="1"/>
</dbReference>
<dbReference type="NCBIfam" id="TIGR00996">
    <property type="entry name" value="Mtu_fam_mce"/>
    <property type="match status" value="1"/>
</dbReference>
<sequence length="472" mass="48892">MTRHNVSRPTVRIALAVTLVCALVGGVWLTFTAVQRSERIHVTAYFANTNGLYVGDQVRILGVPVGEIESITPSPNRARVTFWYDAKYTVPAGAGAAILSPGLVSARVIQLTPPYTGGPKMADNATIAQSRTAVPVEYDDLREQLAKLNQTLQPTQTGGVAPAGQLINTAADNLRGQGAQIRDALTKLSEAISAVGDHSGDIGGTVKNLSVLVSALQSSSDVLARLNGNLATVTGYIAQDPKAIGNAVRDLNTALADVQTFVADNRETLGTTVDKLTSLTSAVKTSLPDLKEVLHVGPNALANFANIYRPAAAAIGGSFALANFASPIQFICGAIQAASKLNYQQSAKLCVQYLAPILKNRQYNFAPIGTTFGLGVIPIPLGPLILPIPVPIVGAAARPNEITYSEDWLRPDYRPATPPQAVPQPDGAAPLAAEQTQPGAARSGPPAATPGAVADEPAAQTPAAPSAAGAGS</sequence>
<proteinExistence type="predicted"/>
<dbReference type="EMBL" id="LZSX01000047">
    <property type="protein sequence ID" value="OBB84849.1"/>
    <property type="molecule type" value="Genomic_DNA"/>
</dbReference>
<dbReference type="InterPro" id="IPR003399">
    <property type="entry name" value="Mce/MlaD"/>
</dbReference>
<dbReference type="RefSeq" id="WP_064880556.1">
    <property type="nucleotide sequence ID" value="NZ_LZSX01000047.1"/>
</dbReference>
<gene>
    <name evidence="4" type="ORF">A5760_09205</name>
</gene>
<evidence type="ECO:0000256" key="1">
    <source>
        <dbReference type="SAM" id="MobiDB-lite"/>
    </source>
</evidence>
<dbReference type="PANTHER" id="PTHR33371:SF4">
    <property type="entry name" value="INTERMEMBRANE PHOSPHOLIPID TRANSPORT SYSTEM BINDING PROTEIN MLAD"/>
    <property type="match status" value="1"/>
</dbReference>
<evidence type="ECO:0000259" key="3">
    <source>
        <dbReference type="Pfam" id="PF11887"/>
    </source>
</evidence>
<organism evidence="4 5">
    <name type="scientific">Mycobacterium colombiense</name>
    <dbReference type="NCBI Taxonomy" id="339268"/>
    <lineage>
        <taxon>Bacteria</taxon>
        <taxon>Bacillati</taxon>
        <taxon>Actinomycetota</taxon>
        <taxon>Actinomycetes</taxon>
        <taxon>Mycobacteriales</taxon>
        <taxon>Mycobacteriaceae</taxon>
        <taxon>Mycobacterium</taxon>
        <taxon>Mycobacterium avium complex (MAC)</taxon>
    </lineage>
</organism>
<evidence type="ECO:0000313" key="5">
    <source>
        <dbReference type="Proteomes" id="UP000091914"/>
    </source>
</evidence>
<evidence type="ECO:0000259" key="2">
    <source>
        <dbReference type="Pfam" id="PF02470"/>
    </source>
</evidence>
<dbReference type="InterPro" id="IPR024516">
    <property type="entry name" value="Mce_C"/>
</dbReference>